<comment type="subcellular location">
    <subcellularLocation>
        <location evidence="1">Cell inner membrane</location>
        <topology evidence="1">Multi-pass membrane protein</topology>
    </subcellularLocation>
    <subcellularLocation>
        <location evidence="6">Membrane</location>
        <topology evidence="6">Multi-pass membrane protein</topology>
    </subcellularLocation>
</comment>
<evidence type="ECO:0000256" key="5">
    <source>
        <dbReference type="ARBA" id="ARBA00023136"/>
    </source>
</evidence>
<feature type="transmembrane region" description="Helical" evidence="8">
    <location>
        <begin position="21"/>
        <end position="47"/>
    </location>
</feature>
<evidence type="ECO:0000256" key="3">
    <source>
        <dbReference type="ARBA" id="ARBA00022692"/>
    </source>
</evidence>
<feature type="transmembrane region" description="Helical" evidence="8">
    <location>
        <begin position="129"/>
        <end position="151"/>
    </location>
</feature>
<dbReference type="Pfam" id="PF01618">
    <property type="entry name" value="MotA_ExbB"/>
    <property type="match status" value="1"/>
</dbReference>
<comment type="similarity">
    <text evidence="6">Belongs to the exbB/tolQ family.</text>
</comment>
<keyword evidence="2" id="KW-1003">Cell membrane</keyword>
<feature type="transmembrane region" description="Helical" evidence="8">
    <location>
        <begin position="171"/>
        <end position="195"/>
    </location>
</feature>
<accession>A0A2P8R261</accession>
<keyword evidence="6" id="KW-0813">Transport</keyword>
<feature type="coiled-coil region" evidence="7">
    <location>
        <begin position="256"/>
        <end position="283"/>
    </location>
</feature>
<dbReference type="GO" id="GO:0015031">
    <property type="term" value="P:protein transport"/>
    <property type="evidence" value="ECO:0007669"/>
    <property type="project" value="UniProtKB-KW"/>
</dbReference>
<evidence type="ECO:0000313" key="10">
    <source>
        <dbReference type="EMBL" id="PSM52583.1"/>
    </source>
</evidence>
<keyword evidence="3 8" id="KW-0812">Transmembrane</keyword>
<dbReference type="Proteomes" id="UP000240535">
    <property type="component" value="Unassembled WGS sequence"/>
</dbReference>
<dbReference type="RefSeq" id="WP_106870203.1">
    <property type="nucleotide sequence ID" value="NZ_CP053841.1"/>
</dbReference>
<evidence type="ECO:0000256" key="7">
    <source>
        <dbReference type="SAM" id="Coils"/>
    </source>
</evidence>
<evidence type="ECO:0000256" key="4">
    <source>
        <dbReference type="ARBA" id="ARBA00022989"/>
    </source>
</evidence>
<keyword evidence="6" id="KW-0653">Protein transport</keyword>
<keyword evidence="11" id="KW-1185">Reference proteome</keyword>
<organism evidence="10 11">
    <name type="scientific">Campylobacter blaseri</name>
    <dbReference type="NCBI Taxonomy" id="2042961"/>
    <lineage>
        <taxon>Bacteria</taxon>
        <taxon>Pseudomonadati</taxon>
        <taxon>Campylobacterota</taxon>
        <taxon>Epsilonproteobacteria</taxon>
        <taxon>Campylobacterales</taxon>
        <taxon>Campylobacteraceae</taxon>
        <taxon>Campylobacter</taxon>
    </lineage>
</organism>
<reference evidence="11" key="1">
    <citation type="submission" date="2017-10" db="EMBL/GenBank/DDBJ databases">
        <title>Campylobacter species from seals.</title>
        <authorList>
            <person name="Gilbert M.J."/>
            <person name="Zomer A.L."/>
            <person name="Timmerman A.J."/>
            <person name="Duim B."/>
            <person name="Wagenaar J.A."/>
        </authorList>
    </citation>
    <scope>NUCLEOTIDE SEQUENCE [LARGE SCALE GENOMIC DNA]</scope>
    <source>
        <strain evidence="11">17S00004-5</strain>
    </source>
</reference>
<comment type="caution">
    <text evidence="10">The sequence shown here is derived from an EMBL/GenBank/DDBJ whole genome shotgun (WGS) entry which is preliminary data.</text>
</comment>
<evidence type="ECO:0000256" key="6">
    <source>
        <dbReference type="RuleBase" id="RU004057"/>
    </source>
</evidence>
<dbReference type="GO" id="GO:0005886">
    <property type="term" value="C:plasma membrane"/>
    <property type="evidence" value="ECO:0007669"/>
    <property type="project" value="UniProtKB-SubCell"/>
</dbReference>
<name>A0A2P8R261_9BACT</name>
<dbReference type="OrthoDB" id="5359644at2"/>
<evidence type="ECO:0000256" key="8">
    <source>
        <dbReference type="SAM" id="Phobius"/>
    </source>
</evidence>
<dbReference type="AlphaFoldDB" id="A0A2P8R261"/>
<evidence type="ECO:0000256" key="1">
    <source>
        <dbReference type="ARBA" id="ARBA00004429"/>
    </source>
</evidence>
<feature type="domain" description="MotA/TolQ/ExbB proton channel" evidence="9">
    <location>
        <begin position="120"/>
        <end position="211"/>
    </location>
</feature>
<sequence>MDIKKDSLVDLNLPENSNRSLVGVYCKLIFVPALLYIGLLAGYFGYIDFKVELHSIVMIGFLLFIAFIFARHNAEYGCCLFEDKIDLFKSSLKDYIMSNLIIVSNRKKSGASFEDFTDHFNKDIRNTNYATVAAGVFPMLGILGTFISIAISMPNFSSSDINSLETEIAQLLGGVGTAFYVSIFGIFLALWWIYFEKKGLSRYQKLVSRYKEATKNFFWDDSEITRSLMMELIEKNDKISKVFEHTFNVNLDKRLNDSMNEKMRNLEKLIDIEERSLKSSSEQLEKMEYISADITKKAEELSKKYEETILDLNKTMFDTRKTYDKLSNEFLDSMKKCSKNQTDFKKSIDKFIDKLEVFESFIEEPNKNKDDVGENIDIAEELKRTLLSLDENTKKIIKNSENNNEDR</sequence>
<keyword evidence="7" id="KW-0175">Coiled coil</keyword>
<dbReference type="EMBL" id="PDHH01000002">
    <property type="protein sequence ID" value="PSM52583.1"/>
    <property type="molecule type" value="Genomic_DNA"/>
</dbReference>
<keyword evidence="5 8" id="KW-0472">Membrane</keyword>
<gene>
    <name evidence="10" type="ORF">CQ405_02310</name>
</gene>
<evidence type="ECO:0000259" key="9">
    <source>
        <dbReference type="Pfam" id="PF01618"/>
    </source>
</evidence>
<keyword evidence="4 8" id="KW-1133">Transmembrane helix</keyword>
<evidence type="ECO:0000313" key="11">
    <source>
        <dbReference type="Proteomes" id="UP000240535"/>
    </source>
</evidence>
<proteinExistence type="inferred from homology"/>
<evidence type="ECO:0000256" key="2">
    <source>
        <dbReference type="ARBA" id="ARBA00022475"/>
    </source>
</evidence>
<protein>
    <recommendedName>
        <fullName evidence="9">MotA/TolQ/ExbB proton channel domain-containing protein</fullName>
    </recommendedName>
</protein>
<feature type="transmembrane region" description="Helical" evidence="8">
    <location>
        <begin position="53"/>
        <end position="70"/>
    </location>
</feature>
<dbReference type="InterPro" id="IPR002898">
    <property type="entry name" value="MotA_ExbB_proton_chnl"/>
</dbReference>